<feature type="region of interest" description="Disordered" evidence="1">
    <location>
        <begin position="50"/>
        <end position="79"/>
    </location>
</feature>
<sequence length="138" mass="15971">MPWLSNKHREHLMAPLDPLEIKIAFKDMPSGKAPGSDGLTVAFYKAYQEKEADQKRKKAEKDAKRHMTRTLTDKAGELDRIEREQGIMAFDRTHRLNTDKCYPSQTLQEKTTEEDPLMNDFLDKPPIYTPPLYPVLPN</sequence>
<evidence type="ECO:0000313" key="2">
    <source>
        <dbReference type="EMBL" id="KAJ1189707.1"/>
    </source>
</evidence>
<reference evidence="2" key="1">
    <citation type="journal article" date="2022" name="bioRxiv">
        <title>Sequencing and chromosome-scale assembly of the giantPleurodeles waltlgenome.</title>
        <authorList>
            <person name="Brown T."/>
            <person name="Elewa A."/>
            <person name="Iarovenko S."/>
            <person name="Subramanian E."/>
            <person name="Araus A.J."/>
            <person name="Petzold A."/>
            <person name="Susuki M."/>
            <person name="Suzuki K.-i.T."/>
            <person name="Hayashi T."/>
            <person name="Toyoda A."/>
            <person name="Oliveira C."/>
            <person name="Osipova E."/>
            <person name="Leigh N.D."/>
            <person name="Simon A."/>
            <person name="Yun M.H."/>
        </authorList>
    </citation>
    <scope>NUCLEOTIDE SEQUENCE</scope>
    <source>
        <strain evidence="2">20211129_DDA</strain>
        <tissue evidence="2">Liver</tissue>
    </source>
</reference>
<name>A0AAV7UQ21_PLEWA</name>
<evidence type="ECO:0000313" key="3">
    <source>
        <dbReference type="Proteomes" id="UP001066276"/>
    </source>
</evidence>
<dbReference type="Proteomes" id="UP001066276">
    <property type="component" value="Chromosome 3_1"/>
</dbReference>
<feature type="region of interest" description="Disordered" evidence="1">
    <location>
        <begin position="100"/>
        <end position="138"/>
    </location>
</feature>
<comment type="caution">
    <text evidence="2">The sequence shown here is derived from an EMBL/GenBank/DDBJ whole genome shotgun (WGS) entry which is preliminary data.</text>
</comment>
<dbReference type="AlphaFoldDB" id="A0AAV7UQ21"/>
<evidence type="ECO:0000256" key="1">
    <source>
        <dbReference type="SAM" id="MobiDB-lite"/>
    </source>
</evidence>
<accession>A0AAV7UQ21</accession>
<organism evidence="2 3">
    <name type="scientific">Pleurodeles waltl</name>
    <name type="common">Iberian ribbed newt</name>
    <dbReference type="NCBI Taxonomy" id="8319"/>
    <lineage>
        <taxon>Eukaryota</taxon>
        <taxon>Metazoa</taxon>
        <taxon>Chordata</taxon>
        <taxon>Craniata</taxon>
        <taxon>Vertebrata</taxon>
        <taxon>Euteleostomi</taxon>
        <taxon>Amphibia</taxon>
        <taxon>Batrachia</taxon>
        <taxon>Caudata</taxon>
        <taxon>Salamandroidea</taxon>
        <taxon>Salamandridae</taxon>
        <taxon>Pleurodelinae</taxon>
        <taxon>Pleurodeles</taxon>
    </lineage>
</organism>
<keyword evidence="3" id="KW-1185">Reference proteome</keyword>
<proteinExistence type="predicted"/>
<gene>
    <name evidence="2" type="ORF">NDU88_006449</name>
</gene>
<feature type="compositionally biased region" description="Pro residues" evidence="1">
    <location>
        <begin position="127"/>
        <end position="138"/>
    </location>
</feature>
<protein>
    <submittedName>
        <fullName evidence="2">Uncharacterized protein</fullName>
    </submittedName>
</protein>
<dbReference type="EMBL" id="JANPWB010000005">
    <property type="protein sequence ID" value="KAJ1189707.1"/>
    <property type="molecule type" value="Genomic_DNA"/>
</dbReference>